<evidence type="ECO:0000313" key="4">
    <source>
        <dbReference type="Proteomes" id="UP000018208"/>
    </source>
</evidence>
<proteinExistence type="predicted"/>
<organism evidence="1">
    <name type="scientific">Spironucleus salmonicida</name>
    <dbReference type="NCBI Taxonomy" id="348837"/>
    <lineage>
        <taxon>Eukaryota</taxon>
        <taxon>Metamonada</taxon>
        <taxon>Diplomonadida</taxon>
        <taxon>Hexamitidae</taxon>
        <taxon>Hexamitinae</taxon>
        <taxon>Spironucleus</taxon>
    </lineage>
</organism>
<gene>
    <name evidence="1" type="ORF">SS50377_15207</name>
    <name evidence="3" type="ORF">SS50377_26180</name>
    <name evidence="2" type="ORF">SS50377_28812</name>
</gene>
<dbReference type="VEuPathDB" id="GiardiaDB:SS50377_28812"/>
<accession>V6LKM7</accession>
<reference evidence="2" key="2">
    <citation type="submission" date="2020-12" db="EMBL/GenBank/DDBJ databases">
        <title>New Spironucleus salmonicida genome in near-complete chromosomes.</title>
        <authorList>
            <person name="Xu F."/>
            <person name="Kurt Z."/>
            <person name="Jimenez-Gonzalez A."/>
            <person name="Astvaldsson A."/>
            <person name="Andersson J.O."/>
            <person name="Svard S.G."/>
        </authorList>
    </citation>
    <scope>NUCLEOTIDE SEQUENCE</scope>
    <source>
        <strain evidence="2">ATCC 50377</strain>
    </source>
</reference>
<dbReference type="EMBL" id="AUWU02000031">
    <property type="protein sequence ID" value="KAH0569316.1"/>
    <property type="molecule type" value="Genomic_DNA"/>
</dbReference>
<evidence type="ECO:0000313" key="2">
    <source>
        <dbReference type="EMBL" id="KAH0569316.1"/>
    </source>
</evidence>
<evidence type="ECO:0000313" key="3">
    <source>
        <dbReference type="EMBL" id="KAH0571980.1"/>
    </source>
</evidence>
<sequence length="445" mass="51965">MKSFNVQLPQILVQLQKLTPLKQTQQVNLFLQQITTLLLQEKQPQLNEFYIQILSSVRHTQSLQSVNHELYKFVQIALQNSKEFKACSIQIDEFYDFLLFEAKQDIMLAASSARIISENLQEISEYAKLKLLEIGNLGGNSAIHLLINMNTVSTSIIFDYVNTQIQKLTNCISGEEYREFLDILYDLKEIYKGQAKDIIDERLLEGIIYPDVIVVLTDYQAKQYQNDIANIVISPIIQRFINSTFISHQNEEKLQHRQQYQCPQPKLYDLFSEPVKQLKHRNTSVEEALFILSEVSIILDLNIFSLLDQTISNQNLYQDNMILGQENKIKDSFTNIYQNTFKASSLVLHDILLYYKNLLVPRYINAYCRIYQSQPKIIQQFIKMVGITPLASDVQKIIKQVSSEEEWQNQIKIVQQFNSYRSQQPSNLVDRVITYFQDIFDEVQI</sequence>
<name>V6LKM7_9EUKA</name>
<reference evidence="1 2" key="1">
    <citation type="journal article" date="2014" name="PLoS Genet.">
        <title>The Genome of Spironucleus salmonicida Highlights a Fish Pathogen Adapted to Fluctuating Environments.</title>
        <authorList>
            <person name="Xu F."/>
            <person name="Jerlstrom-Hultqvist J."/>
            <person name="Einarsson E."/>
            <person name="Astvaldsson A."/>
            <person name="Svard S.G."/>
            <person name="Andersson J.O."/>
        </authorList>
    </citation>
    <scope>NUCLEOTIDE SEQUENCE</scope>
    <source>
        <strain evidence="2">ATCC 50377</strain>
    </source>
</reference>
<dbReference type="EMBL" id="KI546102">
    <property type="protein sequence ID" value="EST44913.1"/>
    <property type="molecule type" value="Genomic_DNA"/>
</dbReference>
<dbReference type="AlphaFoldDB" id="V6LKM7"/>
<dbReference type="VEuPathDB" id="GiardiaDB:SS50377_26180"/>
<dbReference type="Proteomes" id="UP000018208">
    <property type="component" value="Unassembled WGS sequence"/>
</dbReference>
<evidence type="ECO:0000313" key="1">
    <source>
        <dbReference type="EMBL" id="EST44913.1"/>
    </source>
</evidence>
<keyword evidence="4" id="KW-1185">Reference proteome</keyword>
<protein>
    <submittedName>
        <fullName evidence="1">Uncharacterized protein</fullName>
    </submittedName>
</protein>
<dbReference type="EMBL" id="AUWU02000006">
    <property type="protein sequence ID" value="KAH0571980.1"/>
    <property type="molecule type" value="Genomic_DNA"/>
</dbReference>